<dbReference type="PANTHER" id="PTHR45090:SF4">
    <property type="entry name" value="J DOMAIN-CONTAINING PROTEIN"/>
    <property type="match status" value="1"/>
</dbReference>
<dbReference type="InterPro" id="IPR053232">
    <property type="entry name" value="DnaJ_C/III_chloroplastic"/>
</dbReference>
<proteinExistence type="predicted"/>
<reference evidence="3" key="1">
    <citation type="submission" date="2021-08" db="EMBL/GenBank/DDBJ databases">
        <title>WGS assembly of Ceratopteris richardii.</title>
        <authorList>
            <person name="Marchant D.B."/>
            <person name="Chen G."/>
            <person name="Jenkins J."/>
            <person name="Shu S."/>
            <person name="Leebens-Mack J."/>
            <person name="Grimwood J."/>
            <person name="Schmutz J."/>
            <person name="Soltis P."/>
            <person name="Soltis D."/>
            <person name="Chen Z.-H."/>
        </authorList>
    </citation>
    <scope>NUCLEOTIDE SEQUENCE</scope>
    <source>
        <strain evidence="3">Whitten #5841</strain>
        <tissue evidence="3">Leaf</tissue>
    </source>
</reference>
<evidence type="ECO:0000256" key="1">
    <source>
        <dbReference type="SAM" id="MobiDB-lite"/>
    </source>
</evidence>
<feature type="compositionally biased region" description="Polar residues" evidence="1">
    <location>
        <begin position="53"/>
        <end position="64"/>
    </location>
</feature>
<evidence type="ECO:0000313" key="3">
    <source>
        <dbReference type="EMBL" id="KAH7431666.1"/>
    </source>
</evidence>
<dbReference type="Pfam" id="PF00226">
    <property type="entry name" value="DnaJ"/>
    <property type="match status" value="1"/>
</dbReference>
<accession>A0A8T2UCQ1</accession>
<feature type="domain" description="J" evidence="2">
    <location>
        <begin position="94"/>
        <end position="161"/>
    </location>
</feature>
<keyword evidence="4" id="KW-1185">Reference proteome</keyword>
<evidence type="ECO:0000313" key="4">
    <source>
        <dbReference type="Proteomes" id="UP000825935"/>
    </source>
</evidence>
<dbReference type="InterPro" id="IPR001623">
    <property type="entry name" value="DnaJ_domain"/>
</dbReference>
<dbReference type="Proteomes" id="UP000825935">
    <property type="component" value="Chromosome 8"/>
</dbReference>
<comment type="caution">
    <text evidence="3">The sequence shown here is derived from an EMBL/GenBank/DDBJ whole genome shotgun (WGS) entry which is preliminary data.</text>
</comment>
<dbReference type="CDD" id="cd06257">
    <property type="entry name" value="DnaJ"/>
    <property type="match status" value="1"/>
</dbReference>
<organism evidence="3 4">
    <name type="scientific">Ceratopteris richardii</name>
    <name type="common">Triangle waterfern</name>
    <dbReference type="NCBI Taxonomy" id="49495"/>
    <lineage>
        <taxon>Eukaryota</taxon>
        <taxon>Viridiplantae</taxon>
        <taxon>Streptophyta</taxon>
        <taxon>Embryophyta</taxon>
        <taxon>Tracheophyta</taxon>
        <taxon>Polypodiopsida</taxon>
        <taxon>Polypodiidae</taxon>
        <taxon>Polypodiales</taxon>
        <taxon>Pteridineae</taxon>
        <taxon>Pteridaceae</taxon>
        <taxon>Parkerioideae</taxon>
        <taxon>Ceratopteris</taxon>
    </lineage>
</organism>
<protein>
    <recommendedName>
        <fullName evidence="2">J domain-containing protein</fullName>
    </recommendedName>
</protein>
<dbReference type="OMA" id="STARRPM"/>
<evidence type="ECO:0000259" key="2">
    <source>
        <dbReference type="PROSITE" id="PS50076"/>
    </source>
</evidence>
<dbReference type="InterPro" id="IPR036869">
    <property type="entry name" value="J_dom_sf"/>
</dbReference>
<feature type="compositionally biased region" description="Basic and acidic residues" evidence="1">
    <location>
        <begin position="65"/>
        <end position="80"/>
    </location>
</feature>
<dbReference type="InterPro" id="IPR018253">
    <property type="entry name" value="DnaJ_domain_CS"/>
</dbReference>
<dbReference type="Gene3D" id="1.10.287.110">
    <property type="entry name" value="DnaJ domain"/>
    <property type="match status" value="1"/>
</dbReference>
<dbReference type="SUPFAM" id="SSF46565">
    <property type="entry name" value="Chaperone J-domain"/>
    <property type="match status" value="1"/>
</dbReference>
<gene>
    <name evidence="3" type="ORF">KP509_08G059700</name>
</gene>
<dbReference type="AlphaFoldDB" id="A0A8T2UCQ1"/>
<feature type="region of interest" description="Disordered" evidence="1">
    <location>
        <begin position="24"/>
        <end position="84"/>
    </location>
</feature>
<dbReference type="PROSITE" id="PS00636">
    <property type="entry name" value="DNAJ_1"/>
    <property type="match status" value="1"/>
</dbReference>
<dbReference type="PANTHER" id="PTHR45090">
    <property type="entry name" value="CHAPERONE PROTEIN DNAJ 20 CHLOROPLASTIC"/>
    <property type="match status" value="1"/>
</dbReference>
<dbReference type="PRINTS" id="PR00625">
    <property type="entry name" value="JDOMAIN"/>
</dbReference>
<sequence length="206" mass="23615">MTYSSSVRASLRYATTNHTLYSRTIAPSSNPDDVRPSQVSMSATRSPADLSSARANIHTTSEIRSSVDTEDRREKSRDWQWPRLPSSIPEKKRSLYEVLGLPSEASEEEIRNSYRKLALKFHPDRVAPEKRDECTQLFCEIRAAYEILADCRARSGYDASQNLVGFRTVLRPTSSMPTKPQGNRNAHVPQTSWTRYGRRWETDQCW</sequence>
<feature type="compositionally biased region" description="Polar residues" evidence="1">
    <location>
        <begin position="24"/>
        <end position="45"/>
    </location>
</feature>
<dbReference type="EMBL" id="CM035413">
    <property type="protein sequence ID" value="KAH7431666.1"/>
    <property type="molecule type" value="Genomic_DNA"/>
</dbReference>
<name>A0A8T2UCQ1_CERRI</name>
<dbReference type="SMART" id="SM00271">
    <property type="entry name" value="DnaJ"/>
    <property type="match status" value="1"/>
</dbReference>
<dbReference type="PROSITE" id="PS50076">
    <property type="entry name" value="DNAJ_2"/>
    <property type="match status" value="1"/>
</dbReference>
<dbReference type="OrthoDB" id="445556at2759"/>